<evidence type="ECO:0000313" key="3">
    <source>
        <dbReference type="Proteomes" id="UP000001555"/>
    </source>
</evidence>
<dbReference type="HOGENOM" id="CLU_121487_1_0_1"/>
<organism>
    <name type="scientific">Ixodes scapularis</name>
    <name type="common">Black-legged tick</name>
    <name type="synonym">Deer tick</name>
    <dbReference type="NCBI Taxonomy" id="6945"/>
    <lineage>
        <taxon>Eukaryota</taxon>
        <taxon>Metazoa</taxon>
        <taxon>Ecdysozoa</taxon>
        <taxon>Arthropoda</taxon>
        <taxon>Chelicerata</taxon>
        <taxon>Arachnida</taxon>
        <taxon>Acari</taxon>
        <taxon>Parasitiformes</taxon>
        <taxon>Ixodida</taxon>
        <taxon>Ixodoidea</taxon>
        <taxon>Ixodidae</taxon>
        <taxon>Ixodinae</taxon>
        <taxon>Ixodes</taxon>
    </lineage>
</organism>
<keyword evidence="3" id="KW-1185">Reference proteome</keyword>
<dbReference type="STRING" id="6945.B7Q631"/>
<dbReference type="GO" id="GO:0061640">
    <property type="term" value="P:cytoskeleton-dependent cytokinesis"/>
    <property type="evidence" value="ECO:0000318"/>
    <property type="project" value="GO_Central"/>
</dbReference>
<evidence type="ECO:0000313" key="2">
    <source>
        <dbReference type="EnsemblMetazoa" id="ISCW011776-PA"/>
    </source>
</evidence>
<evidence type="ECO:0000313" key="1">
    <source>
        <dbReference type="EMBL" id="EEC14303.1"/>
    </source>
</evidence>
<protein>
    <submittedName>
        <fullName evidence="1 2">Dynactin subunit, putative</fullName>
    </submittedName>
</protein>
<dbReference type="EMBL" id="ABJB011044268">
    <property type="status" value="NOT_ANNOTATED_CDS"/>
    <property type="molecule type" value="Genomic_DNA"/>
</dbReference>
<dbReference type="GO" id="GO:0005869">
    <property type="term" value="C:dynactin complex"/>
    <property type="evidence" value="ECO:0000318"/>
    <property type="project" value="GO_Central"/>
</dbReference>
<accession>B7Q631</accession>
<dbReference type="EnsemblMetazoa" id="ISCW011776-RA">
    <property type="protein sequence ID" value="ISCW011776-PA"/>
    <property type="gene ID" value="ISCW011776"/>
</dbReference>
<dbReference type="Pfam" id="PF07426">
    <property type="entry name" value="Dynactin_p22"/>
    <property type="match status" value="1"/>
</dbReference>
<dbReference type="VEuPathDB" id="VectorBase:ISCI011776"/>
<dbReference type="EMBL" id="DS865121">
    <property type="protein sequence ID" value="EEC14303.1"/>
    <property type="molecule type" value="Genomic_DNA"/>
</dbReference>
<dbReference type="VEuPathDB" id="VectorBase:ISCW011776"/>
<reference evidence="1 3" key="1">
    <citation type="submission" date="2008-03" db="EMBL/GenBank/DDBJ databases">
        <title>Annotation of Ixodes scapularis.</title>
        <authorList>
            <consortium name="Ixodes scapularis Genome Project Consortium"/>
            <person name="Caler E."/>
            <person name="Hannick L.I."/>
            <person name="Bidwell S."/>
            <person name="Joardar V."/>
            <person name="Thiagarajan M."/>
            <person name="Amedeo P."/>
            <person name="Galinsky K.J."/>
            <person name="Schobel S."/>
            <person name="Inman J."/>
            <person name="Hostetler J."/>
            <person name="Miller J."/>
            <person name="Hammond M."/>
            <person name="Megy K."/>
            <person name="Lawson D."/>
            <person name="Kodira C."/>
            <person name="Sutton G."/>
            <person name="Meyer J."/>
            <person name="Hill C.A."/>
            <person name="Birren B."/>
            <person name="Nene V."/>
            <person name="Collins F."/>
            <person name="Alarcon-Chaidez F."/>
            <person name="Wikel S."/>
            <person name="Strausberg R."/>
        </authorList>
    </citation>
    <scope>NUCLEOTIDE SEQUENCE [LARGE SCALE GENOMIC DNA]</scope>
    <source>
        <strain evidence="3">Wikel</strain>
        <strain evidence="1">Wikel colony</strain>
    </source>
</reference>
<sequence>MTQETITNMAAPDVLKILEERLEVLEMRLAGNDWGKELPNKSTITELLANVNSKIQAAVASREKLSVLKKTEELDRYLDAEYQEKIDLTEGAKLQLILAEEDRLRQVIAAYQKMEDLKPVLDSEHIKDAPSLFGKVSALAAIQLEQQEEVDEQTQKLYHLLSTYNDLVNTISKQFLLWDNMLTQKLNQRKATEPSSQD</sequence>
<dbReference type="PANTHER" id="PTHR28360">
    <property type="entry name" value="DYNACTIN SUBUNIT 3"/>
    <property type="match status" value="1"/>
</dbReference>
<dbReference type="VEuPathDB" id="VectorBase:ISCP_021915"/>
<evidence type="ECO:0007829" key="4">
    <source>
        <dbReference type="PeptideAtlas" id="B7Q631"/>
    </source>
</evidence>
<dbReference type="AlphaFoldDB" id="B7Q631"/>
<dbReference type="InParanoid" id="B7Q631"/>
<dbReference type="OrthoDB" id="16729at2759"/>
<keyword evidence="4" id="KW-1267">Proteomics identification</keyword>
<reference evidence="2" key="2">
    <citation type="submission" date="2020-05" db="UniProtKB">
        <authorList>
            <consortium name="EnsemblMetazoa"/>
        </authorList>
    </citation>
    <scope>IDENTIFICATION</scope>
    <source>
        <strain evidence="2">wikel</strain>
    </source>
</reference>
<dbReference type="KEGG" id="isc:8036438"/>
<name>B7Q631_IXOSC</name>
<dbReference type="EMBL" id="ABJB010178723">
    <property type="status" value="NOT_ANNOTATED_CDS"/>
    <property type="molecule type" value="Genomic_DNA"/>
</dbReference>
<gene>
    <name evidence="2" type="primary">8036438</name>
    <name evidence="1" type="ORF">IscW_ISCW011776</name>
</gene>
<dbReference type="PANTHER" id="PTHR28360:SF1">
    <property type="entry name" value="DYNACTIN SUBUNIT 3"/>
    <property type="match status" value="1"/>
</dbReference>
<dbReference type="InterPro" id="IPR009991">
    <property type="entry name" value="DCTN3"/>
</dbReference>
<proteinExistence type="evidence at protein level"/>
<dbReference type="Proteomes" id="UP000001555">
    <property type="component" value="Unassembled WGS sequence"/>
</dbReference>
<dbReference type="PaxDb" id="6945-B7Q631"/>